<evidence type="ECO:0000313" key="3">
    <source>
        <dbReference type="Proteomes" id="UP000076722"/>
    </source>
</evidence>
<dbReference type="PANTHER" id="PTHR10625:SF10">
    <property type="entry name" value="HISTONE DEACETYLASE HDAC1"/>
    <property type="match status" value="1"/>
</dbReference>
<organism evidence="2 3">
    <name type="scientific">Sistotremastrum niveocremeum HHB9708</name>
    <dbReference type="NCBI Taxonomy" id="1314777"/>
    <lineage>
        <taxon>Eukaryota</taxon>
        <taxon>Fungi</taxon>
        <taxon>Dikarya</taxon>
        <taxon>Basidiomycota</taxon>
        <taxon>Agaricomycotina</taxon>
        <taxon>Agaricomycetes</taxon>
        <taxon>Sistotremastrales</taxon>
        <taxon>Sistotremastraceae</taxon>
        <taxon>Sertulicium</taxon>
        <taxon>Sertulicium niveocremeum</taxon>
    </lineage>
</organism>
<dbReference type="OrthoDB" id="73273at2759"/>
<dbReference type="InterPro" id="IPR000286">
    <property type="entry name" value="HDACs"/>
</dbReference>
<dbReference type="GO" id="GO:0004407">
    <property type="term" value="F:histone deacetylase activity"/>
    <property type="evidence" value="ECO:0007669"/>
    <property type="project" value="TreeGrafter"/>
</dbReference>
<dbReference type="PANTHER" id="PTHR10625">
    <property type="entry name" value="HISTONE DEACETYLASE HDAC1-RELATED"/>
    <property type="match status" value="1"/>
</dbReference>
<dbReference type="InterPro" id="IPR037138">
    <property type="entry name" value="His_deacetylse_dom_sf"/>
</dbReference>
<accession>A0A164MSN5</accession>
<protein>
    <submittedName>
        <fullName evidence="2">Histone deacetylase complex protein</fullName>
    </submittedName>
</protein>
<keyword evidence="3" id="KW-1185">Reference proteome</keyword>
<gene>
    <name evidence="2" type="ORF">SISNIDRAFT_323627</name>
</gene>
<dbReference type="Gene3D" id="3.40.800.20">
    <property type="entry name" value="Histone deacetylase domain"/>
    <property type="match status" value="1"/>
</dbReference>
<feature type="domain" description="Histone deacetylase" evidence="1">
    <location>
        <begin position="91"/>
        <end position="348"/>
    </location>
</feature>
<dbReference type="PRINTS" id="PR01270">
    <property type="entry name" value="HDASUPER"/>
</dbReference>
<evidence type="ECO:0000313" key="2">
    <source>
        <dbReference type="EMBL" id="KZS86993.1"/>
    </source>
</evidence>
<name>A0A164MSN5_9AGAM</name>
<dbReference type="InterPro" id="IPR023696">
    <property type="entry name" value="Ureohydrolase_dom_sf"/>
</dbReference>
<dbReference type="GO" id="GO:0040029">
    <property type="term" value="P:epigenetic regulation of gene expression"/>
    <property type="evidence" value="ECO:0007669"/>
    <property type="project" value="TreeGrafter"/>
</dbReference>
<dbReference type="EMBL" id="KV419460">
    <property type="protein sequence ID" value="KZS86993.1"/>
    <property type="molecule type" value="Genomic_DNA"/>
</dbReference>
<proteinExistence type="predicted"/>
<dbReference type="STRING" id="1314777.A0A164MSN5"/>
<dbReference type="SUPFAM" id="SSF52768">
    <property type="entry name" value="Arginase/deacetylase"/>
    <property type="match status" value="1"/>
</dbReference>
<dbReference type="InterPro" id="IPR023801">
    <property type="entry name" value="His_deacetylse_dom"/>
</dbReference>
<evidence type="ECO:0000259" key="1">
    <source>
        <dbReference type="Pfam" id="PF00850"/>
    </source>
</evidence>
<dbReference type="AlphaFoldDB" id="A0A164MSN5"/>
<dbReference type="Pfam" id="PF00850">
    <property type="entry name" value="Hist_deacetyl"/>
    <property type="match status" value="1"/>
</dbReference>
<sequence>MNVSPPSTQAVNKDVPTESKQDVVAYIVSQDLVKVSSLLPSNVKRSYVVHSLVQCLGLLQNTISDNEEHETPLHDGNPRSSLTRRRRIQVKAPVVATDADLLAYHDADFLACILRGARTSPSSGRTENPGDASQFGLEDDCEPFYGLPAYVRMVAGASITAARCLSSGEAVTAICWDGGRHHARKSQASGFCYVADCVLAILHLRKAPRKPRIFYLDLDLHFGDAVSEAFLNSSQVLTLSVHHAAPGFFPANELAQLTEADTANPFSVSIPLQAGASAATFKEIWPSIEAIREAFDPEFVVVQCGADGLAGDPCKVWNWSLFGEGSMSWCFDRIVNRWNCKTLLLGGGVCLIFNFRHPATQHAGGYHSANAARAWATITSIALLEPILPERDIPDHAAFPLYGPSFTFDVPGGNMRDENSSEYVQRIKEQMFSLASRIANIRESE</sequence>
<reference evidence="2 3" key="1">
    <citation type="journal article" date="2016" name="Mol. Biol. Evol.">
        <title>Comparative Genomics of Early-Diverging Mushroom-Forming Fungi Provides Insights into the Origins of Lignocellulose Decay Capabilities.</title>
        <authorList>
            <person name="Nagy L.G."/>
            <person name="Riley R."/>
            <person name="Tritt A."/>
            <person name="Adam C."/>
            <person name="Daum C."/>
            <person name="Floudas D."/>
            <person name="Sun H."/>
            <person name="Yadav J.S."/>
            <person name="Pangilinan J."/>
            <person name="Larsson K.H."/>
            <person name="Matsuura K."/>
            <person name="Barry K."/>
            <person name="Labutti K."/>
            <person name="Kuo R."/>
            <person name="Ohm R.A."/>
            <person name="Bhattacharya S.S."/>
            <person name="Shirouzu T."/>
            <person name="Yoshinaga Y."/>
            <person name="Martin F.M."/>
            <person name="Grigoriev I.V."/>
            <person name="Hibbett D.S."/>
        </authorList>
    </citation>
    <scope>NUCLEOTIDE SEQUENCE [LARGE SCALE GENOMIC DNA]</scope>
    <source>
        <strain evidence="2 3">HHB9708</strain>
    </source>
</reference>
<dbReference type="Proteomes" id="UP000076722">
    <property type="component" value="Unassembled WGS sequence"/>
</dbReference>